<dbReference type="AlphaFoldDB" id="A0A6G3MH33"/>
<evidence type="ECO:0000313" key="3">
    <source>
        <dbReference type="EMBL" id="NDJ93281.1"/>
    </source>
</evidence>
<dbReference type="InterPro" id="IPR036436">
    <property type="entry name" value="Disintegrin_dom_sf"/>
</dbReference>
<dbReference type="GO" id="GO:0006509">
    <property type="term" value="P:membrane protein ectodomain proteolysis"/>
    <property type="evidence" value="ECO:0007669"/>
    <property type="project" value="TreeGrafter"/>
</dbReference>
<keyword evidence="3" id="KW-0401">Integrin</keyword>
<sequence>MAASSGVFSGSQHKFSPCSIESIKELINLPNRRQCLKDTVSGMCGNGVVETGEECDSGQIEDNCCEKANSINPCKLKEECTPFQGPCCNEQCKYKSSGVICFNKTECSEQSKCNSSSALCPTQTYINEDDFCLNQTAVCHSGKCIKSPCSKFEKWECKCKNKDSCKVCCKDSNSSTDAVCTPYNYGNTDGKSSKNLPPGHTCFSKQGNGICDNKGQCKIMIPISIIFGTVKFIMSEQFSEHIITWMNDSFEIFVSLISLFITIFSSNLL</sequence>
<name>A0A6G3MH33_HENSL</name>
<accession>A0A6G3MH33</accession>
<evidence type="ECO:0000259" key="2">
    <source>
        <dbReference type="PROSITE" id="PS50214"/>
    </source>
</evidence>
<dbReference type="PANTHER" id="PTHR45702">
    <property type="entry name" value="ADAM10/ADAM17 METALLOPEPTIDASE FAMILY MEMBER"/>
    <property type="match status" value="1"/>
</dbReference>
<proteinExistence type="predicted"/>
<evidence type="ECO:0000256" key="1">
    <source>
        <dbReference type="PROSITE-ProRule" id="PRU00068"/>
    </source>
</evidence>
<dbReference type="InterPro" id="IPR051489">
    <property type="entry name" value="ADAM_Metalloproteinase"/>
</dbReference>
<dbReference type="GO" id="GO:0007229">
    <property type="term" value="P:integrin-mediated signaling pathway"/>
    <property type="evidence" value="ECO:0007669"/>
    <property type="project" value="UniProtKB-KW"/>
</dbReference>
<dbReference type="SUPFAM" id="SSF57552">
    <property type="entry name" value="Blood coagulation inhibitor (disintegrin)"/>
    <property type="match status" value="1"/>
</dbReference>
<protein>
    <submittedName>
        <fullName evidence="3">Disintegrin and metalloproteinase domain-containing protein 10 (Trinotate prediction)</fullName>
    </submittedName>
</protein>
<dbReference type="EMBL" id="GHBP01003083">
    <property type="protein sequence ID" value="NDJ93281.1"/>
    <property type="molecule type" value="Transcribed_RNA"/>
</dbReference>
<dbReference type="SMART" id="SM00050">
    <property type="entry name" value="DISIN"/>
    <property type="match status" value="1"/>
</dbReference>
<dbReference type="PANTHER" id="PTHR45702:SF2">
    <property type="entry name" value="KUZBANIAN, ISOFORM A"/>
    <property type="match status" value="1"/>
</dbReference>
<dbReference type="PROSITE" id="PS50214">
    <property type="entry name" value="DISINTEGRIN_2"/>
    <property type="match status" value="1"/>
</dbReference>
<feature type="domain" description="Disintegrin" evidence="2">
    <location>
        <begin position="41"/>
        <end position="128"/>
    </location>
</feature>
<dbReference type="InterPro" id="IPR001762">
    <property type="entry name" value="Disintegrin_dom"/>
</dbReference>
<dbReference type="GO" id="GO:0005886">
    <property type="term" value="C:plasma membrane"/>
    <property type="evidence" value="ECO:0007669"/>
    <property type="project" value="TreeGrafter"/>
</dbReference>
<organism evidence="3">
    <name type="scientific">Henneguya salminicola</name>
    <name type="common">Myxosporean</name>
    <dbReference type="NCBI Taxonomy" id="69463"/>
    <lineage>
        <taxon>Eukaryota</taxon>
        <taxon>Metazoa</taxon>
        <taxon>Cnidaria</taxon>
        <taxon>Myxozoa</taxon>
        <taxon>Myxosporea</taxon>
        <taxon>Bivalvulida</taxon>
        <taxon>Platysporina</taxon>
        <taxon>Myxobolidae</taxon>
        <taxon>Henneguya</taxon>
    </lineage>
</organism>
<dbReference type="GO" id="GO:0004222">
    <property type="term" value="F:metalloendopeptidase activity"/>
    <property type="evidence" value="ECO:0007669"/>
    <property type="project" value="TreeGrafter"/>
</dbReference>
<dbReference type="Gene3D" id="4.10.70.10">
    <property type="entry name" value="Disintegrin domain"/>
    <property type="match status" value="1"/>
</dbReference>
<reference evidence="3" key="1">
    <citation type="submission" date="2018-11" db="EMBL/GenBank/DDBJ databases">
        <title>Henneguya salminicola genome and transcriptome.</title>
        <authorList>
            <person name="Yahalomi D."/>
            <person name="Atkinson S.D."/>
            <person name="Neuhof M."/>
            <person name="Chang E.S."/>
            <person name="Philippe H."/>
            <person name="Cartwright P."/>
            <person name="Bartholomew J.L."/>
            <person name="Huchon D."/>
        </authorList>
    </citation>
    <scope>NUCLEOTIDE SEQUENCE</scope>
    <source>
        <strain evidence="3">Hz1</strain>
        <tissue evidence="3">Whole</tissue>
    </source>
</reference>
<comment type="caution">
    <text evidence="1">Lacks conserved residue(s) required for the propagation of feature annotation.</text>
</comment>